<proteinExistence type="predicted"/>
<dbReference type="EMBL" id="LXKA01000011">
    <property type="protein sequence ID" value="OAJ65880.1"/>
    <property type="molecule type" value="Genomic_DNA"/>
</dbReference>
<comment type="caution">
    <text evidence="2">The sequence shown here is derived from an EMBL/GenBank/DDBJ whole genome shotgun (WGS) entry which is preliminary data.</text>
</comment>
<dbReference type="RefSeq" id="WP_064271003.1">
    <property type="nucleotide sequence ID" value="NZ_LXJZ01000209.1"/>
</dbReference>
<dbReference type="Proteomes" id="UP000078116">
    <property type="component" value="Unassembled WGS sequence"/>
</dbReference>
<sequence length="61" mass="6957">MLTLEVVQIDRPSGVCVEPMRDRARVVNVETGRVHGERVGFCAHYCPLPIYYNGPSRRRTV</sequence>
<evidence type="ECO:0000313" key="2">
    <source>
        <dbReference type="EMBL" id="OAJ65880.1"/>
    </source>
</evidence>
<evidence type="ECO:0000313" key="4">
    <source>
        <dbReference type="Proteomes" id="UP000078116"/>
    </source>
</evidence>
<keyword evidence="3" id="KW-1185">Reference proteome</keyword>
<evidence type="ECO:0000313" key="1">
    <source>
        <dbReference type="EMBL" id="OAJ53753.1"/>
    </source>
</evidence>
<organism evidence="2 4">
    <name type="scientific">Paraburkholderia ginsengiterrae</name>
    <dbReference type="NCBI Taxonomy" id="1462993"/>
    <lineage>
        <taxon>Bacteria</taxon>
        <taxon>Pseudomonadati</taxon>
        <taxon>Pseudomonadota</taxon>
        <taxon>Betaproteobacteria</taxon>
        <taxon>Burkholderiales</taxon>
        <taxon>Burkholderiaceae</taxon>
        <taxon>Paraburkholderia</taxon>
    </lineage>
</organism>
<evidence type="ECO:0000313" key="3">
    <source>
        <dbReference type="Proteomes" id="UP000077961"/>
    </source>
</evidence>
<dbReference type="Proteomes" id="UP000077961">
    <property type="component" value="Unassembled WGS sequence"/>
</dbReference>
<accession>A0A1A9NHL4</accession>
<dbReference type="AlphaFoldDB" id="A0A1A9NHL4"/>
<dbReference type="EMBL" id="LXJZ01000209">
    <property type="protein sequence ID" value="OAJ53753.1"/>
    <property type="molecule type" value="Genomic_DNA"/>
</dbReference>
<name>A0A1A9NHL4_9BURK</name>
<gene>
    <name evidence="1" type="ORF">A6V36_09820</name>
    <name evidence="2" type="ORF">A6V37_13020</name>
</gene>
<protein>
    <submittedName>
        <fullName evidence="2">Uncharacterized protein</fullName>
    </submittedName>
</protein>
<reference evidence="3 4" key="1">
    <citation type="submission" date="2016-04" db="EMBL/GenBank/DDBJ databases">
        <title>Reclassification of Paraburkholderia panaciterrae (Farh et al. 2015) Dobritsa &amp; Samadpour 2016 as a later homotypic synonym of Paraburkholderia ginsengiterrae (Farh et al. 2015) Dobritsa &amp; Samadpour 2016.</title>
        <authorList>
            <person name="Dobritsa A.P."/>
            <person name="Kutumbaka K."/>
            <person name="Samadpour M."/>
        </authorList>
    </citation>
    <scope>NUCLEOTIDE SEQUENCE [LARGE SCALE GENOMIC DNA]</scope>
    <source>
        <strain evidence="2 4">DCY85</strain>
        <strain evidence="1 3">DCY85-1</strain>
    </source>
</reference>